<evidence type="ECO:0000313" key="7">
    <source>
        <dbReference type="EMBL" id="MCV2878059.1"/>
    </source>
</evidence>
<evidence type="ECO:0000256" key="4">
    <source>
        <dbReference type="ARBA" id="ARBA00022989"/>
    </source>
</evidence>
<feature type="transmembrane region" description="Helical" evidence="6">
    <location>
        <begin position="114"/>
        <end position="138"/>
    </location>
</feature>
<feature type="transmembrane region" description="Helical" evidence="6">
    <location>
        <begin position="185"/>
        <end position="203"/>
    </location>
</feature>
<feature type="transmembrane region" description="Helical" evidence="6">
    <location>
        <begin position="40"/>
        <end position="64"/>
    </location>
</feature>
<reference evidence="7 8" key="1">
    <citation type="submission" date="2022-10" db="EMBL/GenBank/DDBJ databases">
        <title>Sinirhodobacter sp. nov., isolated from ocean surface sediments.</title>
        <authorList>
            <person name="He W."/>
            <person name="Wang L."/>
            <person name="Zhang D.-F."/>
        </authorList>
    </citation>
    <scope>NUCLEOTIDE SEQUENCE [LARGE SCALE GENOMIC DNA]</scope>
    <source>
        <strain evidence="7 8">WL0115</strain>
    </source>
</reference>
<keyword evidence="3 6" id="KW-0812">Transmembrane</keyword>
<feature type="transmembrane region" description="Helical" evidence="6">
    <location>
        <begin position="144"/>
        <end position="165"/>
    </location>
</feature>
<keyword evidence="5 6" id="KW-0472">Membrane</keyword>
<dbReference type="PIRSF" id="PIRSF006324">
    <property type="entry name" value="LeuE"/>
    <property type="match status" value="1"/>
</dbReference>
<evidence type="ECO:0000256" key="1">
    <source>
        <dbReference type="ARBA" id="ARBA00004651"/>
    </source>
</evidence>
<dbReference type="RefSeq" id="WP_263847220.1">
    <property type="nucleotide sequence ID" value="NZ_JAOWKW010000003.1"/>
</dbReference>
<dbReference type="EMBL" id="JAOWKW010000003">
    <property type="protein sequence ID" value="MCV2878059.1"/>
    <property type="molecule type" value="Genomic_DNA"/>
</dbReference>
<dbReference type="Pfam" id="PF01810">
    <property type="entry name" value="LysE"/>
    <property type="match status" value="1"/>
</dbReference>
<comment type="caution">
    <text evidence="7">The sequence shown here is derived from an EMBL/GenBank/DDBJ whole genome shotgun (WGS) entry which is preliminary data.</text>
</comment>
<sequence length="204" mass="21401">MTWESWLGYVLAYTAISVIPGPSVLMIISQSLTRGRRAALICIAGDLAGGLIVMSAAYLGVGLVLAASSLAFAVLKWAGVAYLAYLGCAQILTARSLAEGAVEIPRRDGRSFRAGFLTGVLNPKAILFYMAFLSQFIVPEAPRLPQFLILMASSTVIVALVLGGYAMMATMIGARLRSAQARRHVGYASGACLLGGSGLLAVTR</sequence>
<feature type="transmembrane region" description="Helical" evidence="6">
    <location>
        <begin position="6"/>
        <end position="28"/>
    </location>
</feature>
<dbReference type="InterPro" id="IPR001123">
    <property type="entry name" value="LeuE-type"/>
</dbReference>
<evidence type="ECO:0000256" key="5">
    <source>
        <dbReference type="ARBA" id="ARBA00023136"/>
    </source>
</evidence>
<protein>
    <submittedName>
        <fullName evidence="7">LysE family translocator</fullName>
    </submittedName>
</protein>
<organism evidence="7 8">
    <name type="scientific">Sedimentimonas flavescens</name>
    <dbReference type="NCBI Taxonomy" id="2851012"/>
    <lineage>
        <taxon>Bacteria</taxon>
        <taxon>Pseudomonadati</taxon>
        <taxon>Pseudomonadota</taxon>
        <taxon>Alphaproteobacteria</taxon>
        <taxon>Rhodobacterales</taxon>
        <taxon>Rhodobacter group</taxon>
        <taxon>Sedimentimonas</taxon>
    </lineage>
</organism>
<gene>
    <name evidence="7" type="ORF">OE699_04265</name>
</gene>
<keyword evidence="8" id="KW-1185">Reference proteome</keyword>
<evidence type="ECO:0000313" key="8">
    <source>
        <dbReference type="Proteomes" id="UP001526166"/>
    </source>
</evidence>
<dbReference type="PANTHER" id="PTHR30086">
    <property type="entry name" value="ARGININE EXPORTER PROTEIN ARGO"/>
    <property type="match status" value="1"/>
</dbReference>
<keyword evidence="2" id="KW-1003">Cell membrane</keyword>
<name>A0ABT2ZWD5_9RHOB</name>
<evidence type="ECO:0000256" key="3">
    <source>
        <dbReference type="ARBA" id="ARBA00022692"/>
    </source>
</evidence>
<evidence type="ECO:0000256" key="6">
    <source>
        <dbReference type="SAM" id="Phobius"/>
    </source>
</evidence>
<proteinExistence type="predicted"/>
<dbReference type="Proteomes" id="UP001526166">
    <property type="component" value="Unassembled WGS sequence"/>
</dbReference>
<accession>A0ABT2ZWD5</accession>
<feature type="transmembrane region" description="Helical" evidence="6">
    <location>
        <begin position="70"/>
        <end position="93"/>
    </location>
</feature>
<evidence type="ECO:0000256" key="2">
    <source>
        <dbReference type="ARBA" id="ARBA00022475"/>
    </source>
</evidence>
<keyword evidence="4 6" id="KW-1133">Transmembrane helix</keyword>
<comment type="subcellular location">
    <subcellularLocation>
        <location evidence="1">Cell membrane</location>
        <topology evidence="1">Multi-pass membrane protein</topology>
    </subcellularLocation>
</comment>
<dbReference type="PANTHER" id="PTHR30086:SF20">
    <property type="entry name" value="ARGININE EXPORTER PROTEIN ARGO-RELATED"/>
    <property type="match status" value="1"/>
</dbReference>